<dbReference type="InterPro" id="IPR004358">
    <property type="entry name" value="Sig_transdc_His_kin-like_C"/>
</dbReference>
<feature type="domain" description="Histidine kinase" evidence="8">
    <location>
        <begin position="157"/>
        <end position="375"/>
    </location>
</feature>
<keyword evidence="3 6" id="KW-0597">Phosphoprotein</keyword>
<dbReference type="SUPFAM" id="SSF47384">
    <property type="entry name" value="Homodimeric domain of signal transducing histidine kinase"/>
    <property type="match status" value="1"/>
</dbReference>
<evidence type="ECO:0000256" key="6">
    <source>
        <dbReference type="PROSITE-ProRule" id="PRU00169"/>
    </source>
</evidence>
<evidence type="ECO:0000259" key="8">
    <source>
        <dbReference type="PROSITE" id="PS50109"/>
    </source>
</evidence>
<keyword evidence="5 10" id="KW-0418">Kinase</keyword>
<evidence type="ECO:0000259" key="9">
    <source>
        <dbReference type="PROSITE" id="PS50110"/>
    </source>
</evidence>
<dbReference type="SMART" id="SM00448">
    <property type="entry name" value="REC"/>
    <property type="match status" value="1"/>
</dbReference>
<dbReference type="Gene3D" id="3.30.565.10">
    <property type="entry name" value="Histidine kinase-like ATPase, C-terminal domain"/>
    <property type="match status" value="1"/>
</dbReference>
<evidence type="ECO:0000256" key="5">
    <source>
        <dbReference type="ARBA" id="ARBA00022777"/>
    </source>
</evidence>
<evidence type="ECO:0000256" key="3">
    <source>
        <dbReference type="ARBA" id="ARBA00022553"/>
    </source>
</evidence>
<dbReference type="SUPFAM" id="SSF52172">
    <property type="entry name" value="CheY-like"/>
    <property type="match status" value="1"/>
</dbReference>
<dbReference type="SUPFAM" id="SSF55874">
    <property type="entry name" value="ATPase domain of HSP90 chaperone/DNA topoisomerase II/histidine kinase"/>
    <property type="match status" value="1"/>
</dbReference>
<dbReference type="InterPro" id="IPR005467">
    <property type="entry name" value="His_kinase_dom"/>
</dbReference>
<dbReference type="Gene3D" id="3.40.50.2300">
    <property type="match status" value="1"/>
</dbReference>
<evidence type="ECO:0000256" key="2">
    <source>
        <dbReference type="ARBA" id="ARBA00012438"/>
    </source>
</evidence>
<dbReference type="GO" id="GO:0000155">
    <property type="term" value="F:phosphorelay sensor kinase activity"/>
    <property type="evidence" value="ECO:0007669"/>
    <property type="project" value="InterPro"/>
</dbReference>
<evidence type="ECO:0000256" key="4">
    <source>
        <dbReference type="ARBA" id="ARBA00022679"/>
    </source>
</evidence>
<protein>
    <recommendedName>
        <fullName evidence="2">histidine kinase</fullName>
        <ecNumber evidence="2">2.7.13.3</ecNumber>
    </recommendedName>
</protein>
<reference evidence="10" key="1">
    <citation type="submission" date="2020-10" db="EMBL/GenBank/DDBJ databases">
        <title>Connecting structure to function with the recovery of over 1000 high-quality activated sludge metagenome-assembled genomes encoding full-length rRNA genes using long-read sequencing.</title>
        <authorList>
            <person name="Singleton C.M."/>
            <person name="Petriglieri F."/>
            <person name="Kristensen J.M."/>
            <person name="Kirkegaard R.H."/>
            <person name="Michaelsen T.Y."/>
            <person name="Andersen M.H."/>
            <person name="Karst S.M."/>
            <person name="Dueholm M.S."/>
            <person name="Nielsen P.H."/>
            <person name="Albertsen M."/>
        </authorList>
    </citation>
    <scope>NUCLEOTIDE SEQUENCE</scope>
    <source>
        <strain evidence="10">Skiv_18-Q3-R9-52_MAXAC.067</strain>
    </source>
</reference>
<name>A0A9D7SJU9_9BACT</name>
<dbReference type="Pfam" id="PF02518">
    <property type="entry name" value="HATPase_c"/>
    <property type="match status" value="1"/>
</dbReference>
<evidence type="ECO:0000256" key="7">
    <source>
        <dbReference type="SAM" id="MobiDB-lite"/>
    </source>
</evidence>
<organism evidence="10 11">
    <name type="scientific">Candidatus Geothrix skivensis</name>
    <dbReference type="NCBI Taxonomy" id="2954439"/>
    <lineage>
        <taxon>Bacteria</taxon>
        <taxon>Pseudomonadati</taxon>
        <taxon>Acidobacteriota</taxon>
        <taxon>Holophagae</taxon>
        <taxon>Holophagales</taxon>
        <taxon>Holophagaceae</taxon>
        <taxon>Geothrix</taxon>
    </lineage>
</organism>
<dbReference type="SMART" id="SM00388">
    <property type="entry name" value="HisKA"/>
    <property type="match status" value="1"/>
</dbReference>
<dbReference type="InterPro" id="IPR003594">
    <property type="entry name" value="HATPase_dom"/>
</dbReference>
<comment type="catalytic activity">
    <reaction evidence="1">
        <text>ATP + protein L-histidine = ADP + protein N-phospho-L-histidine.</text>
        <dbReference type="EC" id="2.7.13.3"/>
    </reaction>
</comment>
<dbReference type="InterPro" id="IPR001789">
    <property type="entry name" value="Sig_transdc_resp-reg_receiver"/>
</dbReference>
<dbReference type="InterPro" id="IPR036890">
    <property type="entry name" value="HATPase_C_sf"/>
</dbReference>
<evidence type="ECO:0000256" key="1">
    <source>
        <dbReference type="ARBA" id="ARBA00000085"/>
    </source>
</evidence>
<dbReference type="PANTHER" id="PTHR43547">
    <property type="entry name" value="TWO-COMPONENT HISTIDINE KINASE"/>
    <property type="match status" value="1"/>
</dbReference>
<dbReference type="InterPro" id="IPR003661">
    <property type="entry name" value="HisK_dim/P_dom"/>
</dbReference>
<dbReference type="PROSITE" id="PS50110">
    <property type="entry name" value="RESPONSE_REGULATORY"/>
    <property type="match status" value="1"/>
</dbReference>
<comment type="caution">
    <text evidence="10">The sequence shown here is derived from an EMBL/GenBank/DDBJ whole genome shotgun (WGS) entry which is preliminary data.</text>
</comment>
<dbReference type="PROSITE" id="PS50109">
    <property type="entry name" value="HIS_KIN"/>
    <property type="match status" value="1"/>
</dbReference>
<dbReference type="AlphaFoldDB" id="A0A9D7SJU9"/>
<accession>A0A9D7SJU9</accession>
<dbReference type="PANTHER" id="PTHR43547:SF2">
    <property type="entry name" value="HYBRID SIGNAL TRANSDUCTION HISTIDINE KINASE C"/>
    <property type="match status" value="1"/>
</dbReference>
<gene>
    <name evidence="10" type="ORF">IPP58_16420</name>
</gene>
<dbReference type="EC" id="2.7.13.3" evidence="2"/>
<dbReference type="CDD" id="cd00082">
    <property type="entry name" value="HisKA"/>
    <property type="match status" value="1"/>
</dbReference>
<dbReference type="EMBL" id="JADKIO010000013">
    <property type="protein sequence ID" value="MBK9798030.1"/>
    <property type="molecule type" value="Genomic_DNA"/>
</dbReference>
<keyword evidence="4" id="KW-0808">Transferase</keyword>
<dbReference type="Pfam" id="PF00072">
    <property type="entry name" value="Response_reg"/>
    <property type="match status" value="1"/>
</dbReference>
<dbReference type="Pfam" id="PF00512">
    <property type="entry name" value="HisKA"/>
    <property type="match status" value="1"/>
</dbReference>
<sequence length="389" mass="42845">MSETLHLLVVDDEMGMRLSVERALRHFSVHLPDLQDDIAFRVSQAESGEAALALIDADPPDLILLDYKLPGMSGLDVLTALQERKLDLLVVMITAYASLETAVQATKIGAFDFLAKPFTPEELRATVQKITRHCMLQREASKLAEERRQIRFEFLSVLAHELKSPLAAVQGNLFILRDHLAGETIQDYDHLVNRSIIRLEGMKKLIFDLLDLTRIESGQKKRTLADLDLCAAARLSIETHRALAEEKHVSISFEGPTSLRMKADAGELEMILNNLISNAVKYNKDGGTVTVALLELGPSVSIAVRDTGIGMTQAEVSRLFGEFTRIKNKRTMNILGSGLGLSILKRVSHLYGGQVHVQSEPDQGSTFTVTLQKEPSSAPSDGAPSLTVR</sequence>
<dbReference type="Gene3D" id="1.10.287.130">
    <property type="match status" value="1"/>
</dbReference>
<feature type="region of interest" description="Disordered" evidence="7">
    <location>
        <begin position="370"/>
        <end position="389"/>
    </location>
</feature>
<feature type="domain" description="Response regulatory" evidence="9">
    <location>
        <begin position="6"/>
        <end position="131"/>
    </location>
</feature>
<evidence type="ECO:0000313" key="10">
    <source>
        <dbReference type="EMBL" id="MBK9798030.1"/>
    </source>
</evidence>
<evidence type="ECO:0000313" key="11">
    <source>
        <dbReference type="Proteomes" id="UP000886657"/>
    </source>
</evidence>
<dbReference type="InterPro" id="IPR011006">
    <property type="entry name" value="CheY-like_superfamily"/>
</dbReference>
<feature type="compositionally biased region" description="Polar residues" evidence="7">
    <location>
        <begin position="370"/>
        <end position="379"/>
    </location>
</feature>
<dbReference type="SMART" id="SM00387">
    <property type="entry name" value="HATPase_c"/>
    <property type="match status" value="1"/>
</dbReference>
<feature type="modified residue" description="4-aspartylphosphate" evidence="6">
    <location>
        <position position="66"/>
    </location>
</feature>
<dbReference type="FunFam" id="3.30.565.10:FF:000006">
    <property type="entry name" value="Sensor histidine kinase WalK"/>
    <property type="match status" value="1"/>
</dbReference>
<proteinExistence type="predicted"/>
<dbReference type="PRINTS" id="PR00344">
    <property type="entry name" value="BCTRLSENSOR"/>
</dbReference>
<dbReference type="InterPro" id="IPR036097">
    <property type="entry name" value="HisK_dim/P_sf"/>
</dbReference>
<dbReference type="Proteomes" id="UP000886657">
    <property type="component" value="Unassembled WGS sequence"/>
</dbReference>